<evidence type="ECO:0000256" key="3">
    <source>
        <dbReference type="SAM" id="Phobius"/>
    </source>
</evidence>
<name>A0A2V4B7C8_9PSEU</name>
<keyword evidence="3" id="KW-0472">Membrane</keyword>
<feature type="transmembrane region" description="Helical" evidence="3">
    <location>
        <begin position="40"/>
        <end position="60"/>
    </location>
</feature>
<feature type="compositionally biased region" description="Basic and acidic residues" evidence="2">
    <location>
        <begin position="358"/>
        <end position="394"/>
    </location>
</feature>
<feature type="coiled-coil region" evidence="1">
    <location>
        <begin position="59"/>
        <end position="131"/>
    </location>
</feature>
<organism evidence="4 5">
    <name type="scientific">Prauserella muralis</name>
    <dbReference type="NCBI Taxonomy" id="588067"/>
    <lineage>
        <taxon>Bacteria</taxon>
        <taxon>Bacillati</taxon>
        <taxon>Actinomycetota</taxon>
        <taxon>Actinomycetes</taxon>
        <taxon>Pseudonocardiales</taxon>
        <taxon>Pseudonocardiaceae</taxon>
        <taxon>Prauserella</taxon>
    </lineage>
</organism>
<feature type="compositionally biased region" description="Pro residues" evidence="2">
    <location>
        <begin position="451"/>
        <end position="469"/>
    </location>
</feature>
<evidence type="ECO:0000313" key="5">
    <source>
        <dbReference type="Proteomes" id="UP000249915"/>
    </source>
</evidence>
<feature type="compositionally biased region" description="Low complexity" evidence="2">
    <location>
        <begin position="253"/>
        <end position="265"/>
    </location>
</feature>
<dbReference type="AlphaFoldDB" id="A0A2V4B7C8"/>
<keyword evidence="3" id="KW-1133">Transmembrane helix</keyword>
<keyword evidence="5" id="KW-1185">Reference proteome</keyword>
<feature type="compositionally biased region" description="Basic and acidic residues" evidence="2">
    <location>
        <begin position="225"/>
        <end position="245"/>
    </location>
</feature>
<feature type="compositionally biased region" description="Basic and acidic residues" evidence="2">
    <location>
        <begin position="410"/>
        <end position="436"/>
    </location>
</feature>
<feature type="compositionally biased region" description="Pro residues" evidence="2">
    <location>
        <begin position="282"/>
        <end position="296"/>
    </location>
</feature>
<feature type="region of interest" description="Disordered" evidence="2">
    <location>
        <begin position="154"/>
        <end position="589"/>
    </location>
</feature>
<evidence type="ECO:0000256" key="1">
    <source>
        <dbReference type="SAM" id="Coils"/>
    </source>
</evidence>
<comment type="caution">
    <text evidence="4">The sequence shown here is derived from an EMBL/GenBank/DDBJ whole genome shotgun (WGS) entry which is preliminary data.</text>
</comment>
<keyword evidence="3" id="KW-0812">Transmembrane</keyword>
<dbReference type="Proteomes" id="UP000249915">
    <property type="component" value="Unassembled WGS sequence"/>
</dbReference>
<proteinExistence type="predicted"/>
<gene>
    <name evidence="4" type="ORF">BAY60_01785</name>
</gene>
<accession>A0A2V4B7C8</accession>
<dbReference type="EMBL" id="MASW01000001">
    <property type="protein sequence ID" value="PXY31168.1"/>
    <property type="molecule type" value="Genomic_DNA"/>
</dbReference>
<reference evidence="4 5" key="1">
    <citation type="submission" date="2016-07" db="EMBL/GenBank/DDBJ databases">
        <title>Draft genome sequence of Prauserella muralis DSM 45305, isolated from a mould-covered wall in an indoor environment.</title>
        <authorList>
            <person name="Ruckert C."/>
            <person name="Albersmeier A."/>
            <person name="Jiang C.-L."/>
            <person name="Jiang Y."/>
            <person name="Kalinowski J."/>
            <person name="Schneider O."/>
            <person name="Winkler A."/>
            <person name="Zotchev S.B."/>
        </authorList>
    </citation>
    <scope>NUCLEOTIDE SEQUENCE [LARGE SCALE GENOMIC DNA]</scope>
    <source>
        <strain evidence="4 5">DSM 45305</strain>
    </source>
</reference>
<evidence type="ECO:0000313" key="4">
    <source>
        <dbReference type="EMBL" id="PXY31168.1"/>
    </source>
</evidence>
<dbReference type="Pfam" id="PF20570">
    <property type="entry name" value="DUF6779"/>
    <property type="match status" value="1"/>
</dbReference>
<feature type="compositionally biased region" description="Basic and acidic residues" evidence="2">
    <location>
        <begin position="555"/>
        <end position="566"/>
    </location>
</feature>
<keyword evidence="1" id="KW-0175">Coiled coil</keyword>
<protein>
    <submittedName>
        <fullName evidence="4">Uncharacterized protein</fullName>
    </submittedName>
</protein>
<dbReference type="InterPro" id="IPR046706">
    <property type="entry name" value="DUF6779"/>
</dbReference>
<dbReference type="RefSeq" id="WP_112279197.1">
    <property type="nucleotide sequence ID" value="NZ_MASW01000001.1"/>
</dbReference>
<feature type="compositionally biased region" description="Basic and acidic residues" evidence="2">
    <location>
        <begin position="178"/>
        <end position="197"/>
    </location>
</feature>
<sequence length="589" mass="63002">MTGVGDDSRGQSVGRPWLIMGVVLAVGSTLALVLTNDLRWLKLGIVAALWAALIGAFVAARYRKQAAATEESAAQAQEIYELELEREIAARREFELEVEADTRQQVEEEAREELEALRAEVTALRESLQALFGGEVLWERVALTAQSTRMRSIGEEPRLVTAAEPNGKAPAQITTAKKAAEGTDRPTELIGKIRDLDDAAAARARRKPPAPQEPAPGQFVPRPSRPHEDSRPSVRPVERQPDPPTRRVRPAEGSGRVAASVAEAASRARAERSRPQQAPAEQPAPPPAKPVQPRPAQPAERAGHTPAPPSRPARQPAPSEPTRPAMEHVARGRPASSVAPPSRQQGAPEPPTTYTHSVDPDRAPGWERPGDQRPEPSARPEPTRAETRRAERPVRPAQPGRPAPPSVGERAPRAETPERPEPAQRPDPVQRPEPRFDSAGSAGSHRKPEQPAEPNPEPEAAPQPNPTLPPAIRDLQGRPGGRRRKPESDDDAAHSAPASASGGGGRRHRPEGEPPPWESLAAGSGASGNGSRHSTGESNGSGGRRRAPEPADEPAEPRGSHAEGRSVSELLAAHGAGGSVPRRRRRADD</sequence>
<dbReference type="OrthoDB" id="4774085at2"/>
<evidence type="ECO:0000256" key="2">
    <source>
        <dbReference type="SAM" id="MobiDB-lite"/>
    </source>
</evidence>
<feature type="transmembrane region" description="Helical" evidence="3">
    <location>
        <begin position="17"/>
        <end position="34"/>
    </location>
</feature>